<protein>
    <submittedName>
        <fullName evidence="2">Uncharacterized protein</fullName>
    </submittedName>
</protein>
<evidence type="ECO:0000313" key="2">
    <source>
        <dbReference type="EMBL" id="WEK54652.1"/>
    </source>
</evidence>
<proteinExistence type="predicted"/>
<evidence type="ECO:0000313" key="3">
    <source>
        <dbReference type="Proteomes" id="UP001178662"/>
    </source>
</evidence>
<gene>
    <name evidence="2" type="ORF">P0Y55_00825</name>
</gene>
<dbReference type="Proteomes" id="UP001178662">
    <property type="component" value="Chromosome"/>
</dbReference>
<keyword evidence="1" id="KW-0812">Transmembrane</keyword>
<evidence type="ECO:0000256" key="1">
    <source>
        <dbReference type="SAM" id="Phobius"/>
    </source>
</evidence>
<keyword evidence="1" id="KW-0472">Membrane</keyword>
<dbReference type="EMBL" id="CP119317">
    <property type="protein sequence ID" value="WEK54652.1"/>
    <property type="molecule type" value="Genomic_DNA"/>
</dbReference>
<sequence length="48" mass="5465">MSAFQNLSIGKKLYTSFIAVLCILVVLSVLTYQNFNKQQTSNAWDKHT</sequence>
<reference evidence="2" key="1">
    <citation type="submission" date="2023-03" db="EMBL/GenBank/DDBJ databases">
        <title>Andean soil-derived lignocellulolytic bacterial consortium as a source of novel taxa and putative plastic-active enzymes.</title>
        <authorList>
            <person name="Diaz-Garcia L."/>
            <person name="Chuvochina M."/>
            <person name="Feuerriegel G."/>
            <person name="Bunk B."/>
            <person name="Sproer C."/>
            <person name="Streit W.R."/>
            <person name="Rodriguez L.M."/>
            <person name="Overmann J."/>
            <person name="Jimenez D.J."/>
        </authorList>
    </citation>
    <scope>NUCLEOTIDE SEQUENCE</scope>
    <source>
        <strain evidence="2">MAG 2441</strain>
    </source>
</reference>
<organism evidence="2 3">
    <name type="scientific">Candidatus Cohnella colombiensis</name>
    <dbReference type="NCBI Taxonomy" id="3121368"/>
    <lineage>
        <taxon>Bacteria</taxon>
        <taxon>Bacillati</taxon>
        <taxon>Bacillota</taxon>
        <taxon>Bacilli</taxon>
        <taxon>Bacillales</taxon>
        <taxon>Paenibacillaceae</taxon>
        <taxon>Cohnella</taxon>
    </lineage>
</organism>
<keyword evidence="3" id="KW-1185">Reference proteome</keyword>
<accession>A0AA95JD67</accession>
<feature type="transmembrane region" description="Helical" evidence="1">
    <location>
        <begin position="12"/>
        <end position="32"/>
    </location>
</feature>
<dbReference type="AlphaFoldDB" id="A0AA95JD67"/>
<keyword evidence="1" id="KW-1133">Transmembrane helix</keyword>
<name>A0AA95JD67_9BACL</name>